<organism evidence="10 11">
    <name type="scientific">Pelomonas candidula</name>
    <dbReference type="NCBI Taxonomy" id="3299025"/>
    <lineage>
        <taxon>Bacteria</taxon>
        <taxon>Pseudomonadati</taxon>
        <taxon>Pseudomonadota</taxon>
        <taxon>Betaproteobacteria</taxon>
        <taxon>Burkholderiales</taxon>
        <taxon>Sphaerotilaceae</taxon>
        <taxon>Roseateles</taxon>
    </lineage>
</organism>
<dbReference type="PROSITE" id="PS51257">
    <property type="entry name" value="PROKAR_LIPOPROTEIN"/>
    <property type="match status" value="1"/>
</dbReference>
<comment type="function">
    <text evidence="6">Part of the outer membrane protein assembly complex, which is involved in assembly and insertion of beta-barrel proteins into the outer membrane.</text>
</comment>
<feature type="repeat" description="TPR" evidence="7">
    <location>
        <begin position="82"/>
        <end position="115"/>
    </location>
</feature>
<name>A0ABW7HBI4_9BURK</name>
<keyword evidence="5 6" id="KW-0449">Lipoprotein</keyword>
<dbReference type="CDD" id="cd15830">
    <property type="entry name" value="BamD"/>
    <property type="match status" value="1"/>
</dbReference>
<evidence type="ECO:0000256" key="2">
    <source>
        <dbReference type="ARBA" id="ARBA00023136"/>
    </source>
</evidence>
<keyword evidence="2 6" id="KW-0472">Membrane</keyword>
<comment type="similarity">
    <text evidence="6">Belongs to the BamD family.</text>
</comment>
<sequence>MFVEKFQAGRAYSSALLGAFTMALALGLSGCGSSPKEDPNSQAALDKLYADAKDDLNSGSYDRAIKTLEKIEGRAAGTTMGQQATLDVAWAYYKTNERAQAVTTLDRFIKLNPSSPAMDYALYLKGIVNFNEDLGLFGRLANQDVAERDQQASREALLAFRQLVEQFPDSKYAAEATTRINFITNTLAAYEIHVARYYYNRKAYVAAANRAQAAVSEFQYAPGIEEALFIMSESYDKLGLTQLRDDARRVLDKNFPDSEFASNGGAKKKKPWYMLWKFWG</sequence>
<feature type="domain" description="Outer membrane lipoprotein BamD-like" evidence="9">
    <location>
        <begin position="46"/>
        <end position="247"/>
    </location>
</feature>
<keyword evidence="1 6" id="KW-0732">Signal</keyword>
<dbReference type="InterPro" id="IPR039565">
    <property type="entry name" value="BamD-like"/>
</dbReference>
<comment type="subcellular location">
    <subcellularLocation>
        <location evidence="6">Cell outer membrane</location>
        <topology evidence="6">Lipid-anchor</topology>
    </subcellularLocation>
</comment>
<feature type="chain" id="PRO_5045812872" description="Outer membrane protein assembly factor BamD" evidence="8">
    <location>
        <begin position="26"/>
        <end position="280"/>
    </location>
</feature>
<comment type="caution">
    <text evidence="10">The sequence shown here is derived from an EMBL/GenBank/DDBJ whole genome shotgun (WGS) entry which is preliminary data.</text>
</comment>
<proteinExistence type="inferred from homology"/>
<evidence type="ECO:0000256" key="6">
    <source>
        <dbReference type="HAMAP-Rule" id="MF_00922"/>
    </source>
</evidence>
<dbReference type="NCBIfam" id="TIGR03302">
    <property type="entry name" value="OM_YfiO"/>
    <property type="match status" value="1"/>
</dbReference>
<dbReference type="EMBL" id="JBIGIC010000004">
    <property type="protein sequence ID" value="MFG6487149.1"/>
    <property type="molecule type" value="Genomic_DNA"/>
</dbReference>
<evidence type="ECO:0000256" key="8">
    <source>
        <dbReference type="SAM" id="SignalP"/>
    </source>
</evidence>
<dbReference type="InterPro" id="IPR017689">
    <property type="entry name" value="BamD"/>
</dbReference>
<evidence type="ECO:0000256" key="4">
    <source>
        <dbReference type="ARBA" id="ARBA00023237"/>
    </source>
</evidence>
<accession>A0ABW7HBI4</accession>
<reference evidence="10 11" key="1">
    <citation type="submission" date="2024-08" db="EMBL/GenBank/DDBJ databases">
        <authorList>
            <person name="Lu H."/>
        </authorList>
    </citation>
    <scope>NUCLEOTIDE SEQUENCE [LARGE SCALE GENOMIC DNA]</scope>
    <source>
        <strain evidence="10 11">BYS78W</strain>
    </source>
</reference>
<evidence type="ECO:0000256" key="3">
    <source>
        <dbReference type="ARBA" id="ARBA00023139"/>
    </source>
</evidence>
<dbReference type="Pfam" id="PF13525">
    <property type="entry name" value="YfiO"/>
    <property type="match status" value="1"/>
</dbReference>
<evidence type="ECO:0000256" key="7">
    <source>
        <dbReference type="PROSITE-ProRule" id="PRU00339"/>
    </source>
</evidence>
<dbReference type="SUPFAM" id="SSF48452">
    <property type="entry name" value="TPR-like"/>
    <property type="match status" value="1"/>
</dbReference>
<comment type="subunit">
    <text evidence="6">Part of the Bam complex.</text>
</comment>
<dbReference type="Proteomes" id="UP001606134">
    <property type="component" value="Unassembled WGS sequence"/>
</dbReference>
<keyword evidence="3 6" id="KW-0564">Palmitate</keyword>
<evidence type="ECO:0000256" key="1">
    <source>
        <dbReference type="ARBA" id="ARBA00022729"/>
    </source>
</evidence>
<dbReference type="PROSITE" id="PS50005">
    <property type="entry name" value="TPR"/>
    <property type="match status" value="1"/>
</dbReference>
<gene>
    <name evidence="6" type="primary">bamD</name>
    <name evidence="10" type="ORF">ACG04R_10750</name>
</gene>
<evidence type="ECO:0000313" key="11">
    <source>
        <dbReference type="Proteomes" id="UP001606134"/>
    </source>
</evidence>
<evidence type="ECO:0000259" key="9">
    <source>
        <dbReference type="Pfam" id="PF13525"/>
    </source>
</evidence>
<dbReference type="InterPro" id="IPR011990">
    <property type="entry name" value="TPR-like_helical_dom_sf"/>
</dbReference>
<keyword evidence="4 6" id="KW-0998">Cell outer membrane</keyword>
<dbReference type="InterPro" id="IPR019734">
    <property type="entry name" value="TPR_rpt"/>
</dbReference>
<keyword evidence="7" id="KW-0802">TPR repeat</keyword>
<keyword evidence="11" id="KW-1185">Reference proteome</keyword>
<dbReference type="HAMAP" id="MF_00922">
    <property type="entry name" value="OM_assembly_BamD"/>
    <property type="match status" value="1"/>
</dbReference>
<dbReference type="RefSeq" id="WP_394409412.1">
    <property type="nucleotide sequence ID" value="NZ_JBIGIC010000004.1"/>
</dbReference>
<feature type="signal peptide" evidence="8">
    <location>
        <begin position="1"/>
        <end position="25"/>
    </location>
</feature>
<evidence type="ECO:0000256" key="5">
    <source>
        <dbReference type="ARBA" id="ARBA00023288"/>
    </source>
</evidence>
<dbReference type="PANTHER" id="PTHR37423">
    <property type="entry name" value="SOLUBLE LYTIC MUREIN TRANSGLYCOSYLASE-RELATED"/>
    <property type="match status" value="1"/>
</dbReference>
<dbReference type="PANTHER" id="PTHR37423:SF1">
    <property type="entry name" value="OUTER MEMBRANE PROTEIN ASSEMBLY FACTOR BAMD"/>
    <property type="match status" value="1"/>
</dbReference>
<evidence type="ECO:0000313" key="10">
    <source>
        <dbReference type="EMBL" id="MFG6487149.1"/>
    </source>
</evidence>
<dbReference type="Gene3D" id="1.25.40.10">
    <property type="entry name" value="Tetratricopeptide repeat domain"/>
    <property type="match status" value="1"/>
</dbReference>
<protein>
    <recommendedName>
        <fullName evidence="6">Outer membrane protein assembly factor BamD</fullName>
    </recommendedName>
</protein>